<organism evidence="2 3">
    <name type="scientific">Natrinema limicola JCM 13563</name>
    <dbReference type="NCBI Taxonomy" id="1230457"/>
    <lineage>
        <taxon>Archaea</taxon>
        <taxon>Methanobacteriati</taxon>
        <taxon>Methanobacteriota</taxon>
        <taxon>Stenosarchaea group</taxon>
        <taxon>Halobacteria</taxon>
        <taxon>Halobacteriales</taxon>
        <taxon>Natrialbaceae</taxon>
        <taxon>Natrinema</taxon>
    </lineage>
</organism>
<dbReference type="STRING" id="1230457.C476_06002"/>
<dbReference type="Pfam" id="PF00583">
    <property type="entry name" value="Acetyltransf_1"/>
    <property type="match status" value="1"/>
</dbReference>
<dbReference type="InterPro" id="IPR000182">
    <property type="entry name" value="GNAT_dom"/>
</dbReference>
<proteinExistence type="predicted"/>
<dbReference type="CDD" id="cd04301">
    <property type="entry name" value="NAT_SF"/>
    <property type="match status" value="1"/>
</dbReference>
<dbReference type="Gene3D" id="3.40.630.30">
    <property type="match status" value="1"/>
</dbReference>
<keyword evidence="3" id="KW-1185">Reference proteome</keyword>
<dbReference type="SUPFAM" id="SSF55729">
    <property type="entry name" value="Acyl-CoA N-acyltransferases (Nat)"/>
    <property type="match status" value="1"/>
</dbReference>
<evidence type="ECO:0000313" key="2">
    <source>
        <dbReference type="EMBL" id="ELZ22653.1"/>
    </source>
</evidence>
<dbReference type="GO" id="GO:0016747">
    <property type="term" value="F:acyltransferase activity, transferring groups other than amino-acyl groups"/>
    <property type="evidence" value="ECO:0007669"/>
    <property type="project" value="InterPro"/>
</dbReference>
<evidence type="ECO:0000313" key="3">
    <source>
        <dbReference type="Proteomes" id="UP000011615"/>
    </source>
</evidence>
<protein>
    <submittedName>
        <fullName evidence="2">GCN5-related N-acetyltransferase</fullName>
    </submittedName>
</protein>
<dbReference type="Proteomes" id="UP000011615">
    <property type="component" value="Unassembled WGS sequence"/>
</dbReference>
<name>M0CJ56_9EURY</name>
<dbReference type="AlphaFoldDB" id="M0CJ56"/>
<evidence type="ECO:0000259" key="1">
    <source>
        <dbReference type="PROSITE" id="PS51186"/>
    </source>
</evidence>
<dbReference type="InterPro" id="IPR016181">
    <property type="entry name" value="Acyl_CoA_acyltransferase"/>
</dbReference>
<gene>
    <name evidence="2" type="ORF">C476_06002</name>
</gene>
<sequence length="182" mass="20008">MTRVVRQATVDDIWAVHEIARESWHAVYDDALGSDTVDDVVDDWYAIGDLESAISTTQSRDDAAFLVAETASDVPADGETDCRSALELDGFAHVVPWPEDTTVAFLARLYVRPAVWNDGTGTALLETLETSLAPGFDRVRVPVLTDNEIGIFFSESRGFDRVETRSSGLAAGLEEHVYEKEL</sequence>
<comment type="caution">
    <text evidence="2">The sequence shown here is derived from an EMBL/GenBank/DDBJ whole genome shotgun (WGS) entry which is preliminary data.</text>
</comment>
<dbReference type="OrthoDB" id="11597at2157"/>
<dbReference type="PATRIC" id="fig|1230457.4.peg.1204"/>
<accession>M0CJ56</accession>
<feature type="domain" description="N-acetyltransferase" evidence="1">
    <location>
        <begin position="3"/>
        <end position="182"/>
    </location>
</feature>
<keyword evidence="2" id="KW-0808">Transferase</keyword>
<dbReference type="EMBL" id="AOIT01000027">
    <property type="protein sequence ID" value="ELZ22653.1"/>
    <property type="molecule type" value="Genomic_DNA"/>
</dbReference>
<dbReference type="PROSITE" id="PS51186">
    <property type="entry name" value="GNAT"/>
    <property type="match status" value="1"/>
</dbReference>
<dbReference type="eggNOG" id="arCOG00844">
    <property type="taxonomic scope" value="Archaea"/>
</dbReference>
<dbReference type="RefSeq" id="WP_008010879.1">
    <property type="nucleotide sequence ID" value="NZ_AOIT01000027.1"/>
</dbReference>
<reference evidence="2 3" key="1">
    <citation type="journal article" date="2014" name="PLoS Genet.">
        <title>Phylogenetically driven sequencing of extremely halophilic archaea reveals strategies for static and dynamic osmo-response.</title>
        <authorList>
            <person name="Becker E.A."/>
            <person name="Seitzer P.M."/>
            <person name="Tritt A."/>
            <person name="Larsen D."/>
            <person name="Krusor M."/>
            <person name="Yao A.I."/>
            <person name="Wu D."/>
            <person name="Madern D."/>
            <person name="Eisen J.A."/>
            <person name="Darling A.E."/>
            <person name="Facciotti M.T."/>
        </authorList>
    </citation>
    <scope>NUCLEOTIDE SEQUENCE [LARGE SCALE GENOMIC DNA]</scope>
    <source>
        <strain evidence="2 3">JCM 13563</strain>
    </source>
</reference>